<organism evidence="1 2">
    <name type="scientific">Spirosoma utsteinense</name>
    <dbReference type="NCBI Taxonomy" id="2585773"/>
    <lineage>
        <taxon>Bacteria</taxon>
        <taxon>Pseudomonadati</taxon>
        <taxon>Bacteroidota</taxon>
        <taxon>Cytophagia</taxon>
        <taxon>Cytophagales</taxon>
        <taxon>Cytophagaceae</taxon>
        <taxon>Spirosoma</taxon>
    </lineage>
</organism>
<accession>A0ABR6WCT4</accession>
<gene>
    <name evidence="1" type="ORF">FH603_4869</name>
</gene>
<evidence type="ECO:0000313" key="2">
    <source>
        <dbReference type="Proteomes" id="UP000700732"/>
    </source>
</evidence>
<dbReference type="Proteomes" id="UP000700732">
    <property type="component" value="Unassembled WGS sequence"/>
</dbReference>
<protein>
    <submittedName>
        <fullName evidence="1">Uncharacterized protein</fullName>
    </submittedName>
</protein>
<keyword evidence="2" id="KW-1185">Reference proteome</keyword>
<name>A0ABR6WCT4_9BACT</name>
<evidence type="ECO:0000313" key="1">
    <source>
        <dbReference type="EMBL" id="MBC3794342.1"/>
    </source>
</evidence>
<sequence>MKLRQVVVKANRVWDIDGYPAYFFDANGAFYRFNTRGEIIPLKRAVKRYTQGYVLKSRFFSLSQLRSMLRRHNPDEPAKNHPADF</sequence>
<reference evidence="1 2" key="1">
    <citation type="submission" date="2019-06" db="EMBL/GenBank/DDBJ databases">
        <title>Spirosoma utsteinense sp. nov. isolated from Antarctic ice-free soils.</title>
        <authorList>
            <person name="Tahon G."/>
        </authorList>
    </citation>
    <scope>NUCLEOTIDE SEQUENCE [LARGE SCALE GENOMIC DNA]</scope>
    <source>
        <strain evidence="1 2">LMG 31447</strain>
    </source>
</reference>
<dbReference type="EMBL" id="VFIA01000043">
    <property type="protein sequence ID" value="MBC3794342.1"/>
    <property type="molecule type" value="Genomic_DNA"/>
</dbReference>
<dbReference type="RefSeq" id="WP_186740749.1">
    <property type="nucleotide sequence ID" value="NZ_VFIA01000043.1"/>
</dbReference>
<proteinExistence type="predicted"/>
<comment type="caution">
    <text evidence="1">The sequence shown here is derived from an EMBL/GenBank/DDBJ whole genome shotgun (WGS) entry which is preliminary data.</text>
</comment>